<comment type="function">
    <text evidence="6">Phosphodiesterase responsible for the U6 snRNA 3' end processing. Acts as an exoribonuclease (RNase) responsible for trimming the poly(U) tract of the last nucleotides in the pre-U6 snRNA molecule, leading to the formation of mature U6 snRNA.</text>
</comment>
<evidence type="ECO:0000256" key="5">
    <source>
        <dbReference type="ARBA" id="ARBA00029300"/>
    </source>
</evidence>
<sequence>MAGLHLIQTYSSDSDEDQHDEKGKDDHKIVNKLVLPDSILSWKGVTYNEEVVDDPLDHDGRTRSFKHERGNWATLIYINYTPSDCLHTWMNSVLDKLPVQGNVISSPHISLSRTLILKFHWIESFVEGMKLLCRRSNKFAIQLTDVRVYCNEEKTRTFLGIYCQDENGMLKCLTEALDNLLAGYQLPSFYKDTSYHISFFWCLGDKRAYLKEILPSLTSSLNDFLVENMEDAYVHVNEIQCKIGNKCYNFELK</sequence>
<dbReference type="GO" id="GO:1990838">
    <property type="term" value="F:poly(U)-specific exoribonuclease activity, producing 3' uridine cyclic phosphate ends"/>
    <property type="evidence" value="ECO:0007669"/>
    <property type="project" value="UniProtKB-UniRule"/>
</dbReference>
<evidence type="ECO:0000256" key="6">
    <source>
        <dbReference type="HAMAP-Rule" id="MF_03040"/>
    </source>
</evidence>
<dbReference type="InterPro" id="IPR027521">
    <property type="entry name" value="Usb1"/>
</dbReference>
<feature type="active site" description="Proton donor/acceptor" evidence="6">
    <location>
        <position position="196"/>
    </location>
</feature>
<dbReference type="GO" id="GO:0016829">
    <property type="term" value="F:lyase activity"/>
    <property type="evidence" value="ECO:0007669"/>
    <property type="project" value="UniProtKB-KW"/>
</dbReference>
<gene>
    <name evidence="7" type="ORF">DBV15_03651</name>
</gene>
<evidence type="ECO:0000256" key="4">
    <source>
        <dbReference type="ARBA" id="ARBA00023242"/>
    </source>
</evidence>
<reference evidence="7 8" key="1">
    <citation type="journal article" date="2019" name="Philos. Trans. R. Soc. Lond., B, Biol. Sci.">
        <title>Ant behaviour and brain gene expression of defending hosts depend on the ecological success of the intruding social parasite.</title>
        <authorList>
            <person name="Kaur R."/>
            <person name="Stoldt M."/>
            <person name="Jongepier E."/>
            <person name="Feldmeyer B."/>
            <person name="Menzel F."/>
            <person name="Bornberg-Bauer E."/>
            <person name="Foitzik S."/>
        </authorList>
    </citation>
    <scope>NUCLEOTIDE SEQUENCE [LARGE SCALE GENOMIC DNA]</scope>
    <source>
        <tissue evidence="7">Whole body</tissue>
    </source>
</reference>
<dbReference type="GO" id="GO:0034477">
    <property type="term" value="P:U6 snRNA 3'-end processing"/>
    <property type="evidence" value="ECO:0007669"/>
    <property type="project" value="UniProtKB-UniRule"/>
</dbReference>
<comment type="similarity">
    <text evidence="6">Belongs to the 2H phosphoesterase superfamily. USB1 family.</text>
</comment>
<dbReference type="AlphaFoldDB" id="A0A4V3S9S9"/>
<comment type="caution">
    <text evidence="7">The sequence shown here is derived from an EMBL/GenBank/DDBJ whole genome shotgun (WGS) entry which is preliminary data.</text>
</comment>
<evidence type="ECO:0000313" key="7">
    <source>
        <dbReference type="EMBL" id="TGZ46384.1"/>
    </source>
</evidence>
<name>A0A4V3S9S9_9HYME</name>
<comment type="subcellular location">
    <subcellularLocation>
        <location evidence="6">Nucleus</location>
    </subcellularLocation>
</comment>
<keyword evidence="2 6" id="KW-0378">Hydrolase</keyword>
<dbReference type="PANTHER" id="PTHR13522">
    <property type="entry name" value="U6 SNRNA PHOSPHODIESTERASE 1"/>
    <property type="match status" value="1"/>
</dbReference>
<dbReference type="GO" id="GO:0005634">
    <property type="term" value="C:nucleus"/>
    <property type="evidence" value="ECO:0007669"/>
    <property type="project" value="UniProtKB-SubCell"/>
</dbReference>
<evidence type="ECO:0000313" key="8">
    <source>
        <dbReference type="Proteomes" id="UP000310200"/>
    </source>
</evidence>
<accession>A0A4V3S9S9</accession>
<dbReference type="EC" id="3.1.4.-" evidence="6"/>
<evidence type="ECO:0000256" key="3">
    <source>
        <dbReference type="ARBA" id="ARBA00023239"/>
    </source>
</evidence>
<protein>
    <recommendedName>
        <fullName evidence="6">U6 snRNA phosphodiesterase</fullName>
        <ecNumber evidence="6">3.1.4.-</ecNumber>
    </recommendedName>
</protein>
<evidence type="ECO:0000256" key="2">
    <source>
        <dbReference type="ARBA" id="ARBA00022801"/>
    </source>
</evidence>
<proteinExistence type="inferred from homology"/>
<keyword evidence="1 6" id="KW-0540">Nuclease</keyword>
<dbReference type="PANTHER" id="PTHR13522:SF3">
    <property type="entry name" value="U6 SNRNA PHOSPHODIESTERASE 1"/>
    <property type="match status" value="1"/>
</dbReference>
<evidence type="ECO:0000256" key="1">
    <source>
        <dbReference type="ARBA" id="ARBA00022722"/>
    </source>
</evidence>
<comment type="catalytic activity">
    <reaction evidence="5">
        <text>a 3'-end uridylyl-uridine-RNA = a 3'-end 2',3'-cyclophospho-uridine-RNA + uridine</text>
        <dbReference type="Rhea" id="RHEA:46052"/>
        <dbReference type="Rhea" id="RHEA-COMP:17384"/>
        <dbReference type="Rhea" id="RHEA-COMP:17385"/>
        <dbReference type="ChEBI" id="CHEBI:16704"/>
        <dbReference type="ChEBI" id="CHEBI:85643"/>
        <dbReference type="ChEBI" id="CHEBI:85644"/>
    </reaction>
    <physiologicalReaction direction="left-to-right" evidence="5">
        <dbReference type="Rhea" id="RHEA:46053"/>
    </physiologicalReaction>
</comment>
<keyword evidence="8" id="KW-1185">Reference proteome</keyword>
<keyword evidence="3" id="KW-0456">Lyase</keyword>
<feature type="active site" description="Proton donor/acceptor" evidence="6">
    <location>
        <position position="108"/>
    </location>
</feature>
<keyword evidence="4 6" id="KW-0539">Nucleus</keyword>
<dbReference type="Gene3D" id="3.90.1140.10">
    <property type="entry name" value="Cyclic phosphodiesterase"/>
    <property type="match status" value="1"/>
</dbReference>
<dbReference type="Pfam" id="PF09749">
    <property type="entry name" value="HVSL"/>
    <property type="match status" value="1"/>
</dbReference>
<dbReference type="Proteomes" id="UP000310200">
    <property type="component" value="Unassembled WGS sequence"/>
</dbReference>
<organism evidence="7 8">
    <name type="scientific">Temnothorax longispinosus</name>
    <dbReference type="NCBI Taxonomy" id="300112"/>
    <lineage>
        <taxon>Eukaryota</taxon>
        <taxon>Metazoa</taxon>
        <taxon>Ecdysozoa</taxon>
        <taxon>Arthropoda</taxon>
        <taxon>Hexapoda</taxon>
        <taxon>Insecta</taxon>
        <taxon>Pterygota</taxon>
        <taxon>Neoptera</taxon>
        <taxon>Endopterygota</taxon>
        <taxon>Hymenoptera</taxon>
        <taxon>Apocrita</taxon>
        <taxon>Aculeata</taxon>
        <taxon>Formicoidea</taxon>
        <taxon>Formicidae</taxon>
        <taxon>Myrmicinae</taxon>
        <taxon>Temnothorax</taxon>
    </lineage>
</organism>
<dbReference type="HAMAP" id="MF_03040">
    <property type="entry name" value="USB1"/>
    <property type="match status" value="1"/>
</dbReference>
<dbReference type="STRING" id="300112.A0A4V3S9S9"/>
<dbReference type="EMBL" id="QBLH01002887">
    <property type="protein sequence ID" value="TGZ46384.1"/>
    <property type="molecule type" value="Genomic_DNA"/>
</dbReference>